<protein>
    <submittedName>
        <fullName evidence="1">Uncharacterized protein</fullName>
    </submittedName>
</protein>
<sequence>VLTGETRKLGLAICRGTSVICSYPVEGTEAIENPFLD</sequence>
<feature type="non-terminal residue" evidence="1">
    <location>
        <position position="1"/>
    </location>
</feature>
<accession>A0A5J4T9H4</accession>
<dbReference type="OrthoDB" id="2146at2759"/>
<name>A0A5J4T9H4_9EUKA</name>
<evidence type="ECO:0000313" key="2">
    <source>
        <dbReference type="Proteomes" id="UP000324800"/>
    </source>
</evidence>
<proteinExistence type="predicted"/>
<dbReference type="AlphaFoldDB" id="A0A5J4T9H4"/>
<evidence type="ECO:0000313" key="1">
    <source>
        <dbReference type="EMBL" id="KAA6354065.1"/>
    </source>
</evidence>
<comment type="caution">
    <text evidence="1">The sequence shown here is derived from an EMBL/GenBank/DDBJ whole genome shotgun (WGS) entry which is preliminary data.</text>
</comment>
<dbReference type="Gene3D" id="2.30.30.100">
    <property type="match status" value="1"/>
</dbReference>
<reference evidence="1 2" key="1">
    <citation type="submission" date="2019-03" db="EMBL/GenBank/DDBJ databases">
        <title>Single cell metagenomics reveals metabolic interactions within the superorganism composed of flagellate Streblomastix strix and complex community of Bacteroidetes bacteria on its surface.</title>
        <authorList>
            <person name="Treitli S.C."/>
            <person name="Kolisko M."/>
            <person name="Husnik F."/>
            <person name="Keeling P."/>
            <person name="Hampl V."/>
        </authorList>
    </citation>
    <scope>NUCLEOTIDE SEQUENCE [LARGE SCALE GENOMIC DNA]</scope>
    <source>
        <strain evidence="1">ST1C</strain>
    </source>
</reference>
<gene>
    <name evidence="1" type="ORF">EZS28_050407</name>
</gene>
<dbReference type="EMBL" id="SNRW01036974">
    <property type="protein sequence ID" value="KAA6354065.1"/>
    <property type="molecule type" value="Genomic_DNA"/>
</dbReference>
<organism evidence="1 2">
    <name type="scientific">Streblomastix strix</name>
    <dbReference type="NCBI Taxonomy" id="222440"/>
    <lineage>
        <taxon>Eukaryota</taxon>
        <taxon>Metamonada</taxon>
        <taxon>Preaxostyla</taxon>
        <taxon>Oxymonadida</taxon>
        <taxon>Streblomastigidae</taxon>
        <taxon>Streblomastix</taxon>
    </lineage>
</organism>
<dbReference type="Proteomes" id="UP000324800">
    <property type="component" value="Unassembled WGS sequence"/>
</dbReference>